<evidence type="ECO:0000313" key="8">
    <source>
        <dbReference type="RefSeq" id="XP_026052898.1"/>
    </source>
</evidence>
<feature type="domain" description="AIG1-type G" evidence="6">
    <location>
        <begin position="58"/>
        <end position="208"/>
    </location>
</feature>
<gene>
    <name evidence="8" type="primary">LOC113039236</name>
</gene>
<evidence type="ECO:0000256" key="3">
    <source>
        <dbReference type="ARBA" id="ARBA00023134"/>
    </source>
</evidence>
<feature type="region of interest" description="Disordered" evidence="5">
    <location>
        <begin position="346"/>
        <end position="380"/>
    </location>
</feature>
<dbReference type="Gene3D" id="3.40.50.300">
    <property type="entry name" value="P-loop containing nucleotide triphosphate hydrolases"/>
    <property type="match status" value="1"/>
</dbReference>
<evidence type="ECO:0000256" key="1">
    <source>
        <dbReference type="ARBA" id="ARBA00008535"/>
    </source>
</evidence>
<dbReference type="PANTHER" id="PTHR10903:SF170">
    <property type="entry name" value="GTPASE IMAP FAMILY MEMBER 7"/>
    <property type="match status" value="1"/>
</dbReference>
<evidence type="ECO:0000313" key="7">
    <source>
        <dbReference type="Proteomes" id="UP000515129"/>
    </source>
</evidence>
<feature type="coiled-coil region" evidence="4">
    <location>
        <begin position="236"/>
        <end position="312"/>
    </location>
</feature>
<keyword evidence="3" id="KW-0342">GTP-binding</keyword>
<feature type="compositionally biased region" description="Basic and acidic residues" evidence="5">
    <location>
        <begin position="488"/>
        <end position="498"/>
    </location>
</feature>
<accession>A0A6P6J037</accession>
<comment type="similarity">
    <text evidence="1">Belongs to the TRAFAC class TrmE-Era-EngA-EngB-Septin-like GTPase superfamily. AIG1/Toc34/Toc159-like paraseptin GTPase family. IAN subfamily.</text>
</comment>
<evidence type="ECO:0000256" key="4">
    <source>
        <dbReference type="SAM" id="Coils"/>
    </source>
</evidence>
<dbReference type="PANTHER" id="PTHR10903">
    <property type="entry name" value="GTPASE, IMAP FAMILY MEMBER-RELATED"/>
    <property type="match status" value="1"/>
</dbReference>
<feature type="compositionally biased region" description="Basic and acidic residues" evidence="5">
    <location>
        <begin position="449"/>
        <end position="464"/>
    </location>
</feature>
<proteinExistence type="inferred from homology"/>
<name>A0A6P6J037_CARAU</name>
<evidence type="ECO:0000256" key="5">
    <source>
        <dbReference type="SAM" id="MobiDB-lite"/>
    </source>
</evidence>
<sequence length="541" mass="63196">MAQRQKKDGTFSNAAKLSTDSITRFRFIVFGSDEVLINEACDIILRSADRMDGTKYGTCEFREACVSGQHVSVVKTPAYELEHLKTYLAFRNRVRSMKRDMEFCYSLVFPGPHAFLLVLGDVRNSGKEHYILRALSEVFGQEALDYSMVLFMHEYRYSDIDSNRCVRKCRKRFHILKNNEENVLKLFHDATKTMIKQRKGRFFTKDFDLLVKAEAYFKIEFDAKYEERESILRGNLAEMKTTEERLRTQVTEMEKQNSENMRELQDLHKELDAQKAGANQLKKELDYSQSREKYLSQQMDALRKTKNELKEELYALRYYKRKLDVELTAFNVREREREMILPTKIQLEPNRLQEQKEEGLQAPAQEEHDRQNTSDRREVELDERERKLLQASGSQHVEHISTDVTPSCVIVSEDKPKSEEDTGSLESEGLKLMRQDSKKLDPDFMCENKVKPQSERECEMESRITDSQTSRLLQVEGLKPVRQNSLQHRPDMSEDTLKPQENSGYFECEGLELVRPKQQGITVDSLNVFLSEKCQSPSELS</sequence>
<dbReference type="GO" id="GO:0005525">
    <property type="term" value="F:GTP binding"/>
    <property type="evidence" value="ECO:0007669"/>
    <property type="project" value="UniProtKB-KW"/>
</dbReference>
<dbReference type="InterPro" id="IPR045058">
    <property type="entry name" value="GIMA/IAN/Toc"/>
</dbReference>
<reference evidence="8" key="1">
    <citation type="submission" date="2025-08" db="UniProtKB">
        <authorList>
            <consortium name="RefSeq"/>
        </authorList>
    </citation>
    <scope>IDENTIFICATION</scope>
    <source>
        <strain evidence="8">Wakin</strain>
        <tissue evidence="8">Muscle</tissue>
    </source>
</reference>
<dbReference type="GeneID" id="113039236"/>
<evidence type="ECO:0000256" key="2">
    <source>
        <dbReference type="ARBA" id="ARBA00022741"/>
    </source>
</evidence>
<protein>
    <submittedName>
        <fullName evidence="8">Golgin subfamily A member 6-like protein 2</fullName>
    </submittedName>
</protein>
<keyword evidence="4" id="KW-0175">Coiled coil</keyword>
<dbReference type="InterPro" id="IPR006703">
    <property type="entry name" value="G_AIG1"/>
</dbReference>
<keyword evidence="2" id="KW-0547">Nucleotide-binding</keyword>
<dbReference type="RefSeq" id="XP_026052898.1">
    <property type="nucleotide sequence ID" value="XM_026197113.1"/>
</dbReference>
<dbReference type="Pfam" id="PF04548">
    <property type="entry name" value="AIG1"/>
    <property type="match status" value="1"/>
</dbReference>
<evidence type="ECO:0000259" key="6">
    <source>
        <dbReference type="Pfam" id="PF04548"/>
    </source>
</evidence>
<dbReference type="KEGG" id="caua:113039236"/>
<keyword evidence="7" id="KW-1185">Reference proteome</keyword>
<dbReference type="Proteomes" id="UP000515129">
    <property type="component" value="Chromosome 21"/>
</dbReference>
<feature type="region of interest" description="Disordered" evidence="5">
    <location>
        <begin position="449"/>
        <end position="502"/>
    </location>
</feature>
<dbReference type="OrthoDB" id="8905277at2759"/>
<dbReference type="InterPro" id="IPR027417">
    <property type="entry name" value="P-loop_NTPase"/>
</dbReference>
<dbReference type="AlphaFoldDB" id="A0A6P6J037"/>
<organism evidence="7 8">
    <name type="scientific">Carassius auratus</name>
    <name type="common">Goldfish</name>
    <dbReference type="NCBI Taxonomy" id="7957"/>
    <lineage>
        <taxon>Eukaryota</taxon>
        <taxon>Metazoa</taxon>
        <taxon>Chordata</taxon>
        <taxon>Craniata</taxon>
        <taxon>Vertebrata</taxon>
        <taxon>Euteleostomi</taxon>
        <taxon>Actinopterygii</taxon>
        <taxon>Neopterygii</taxon>
        <taxon>Teleostei</taxon>
        <taxon>Ostariophysi</taxon>
        <taxon>Cypriniformes</taxon>
        <taxon>Cyprinidae</taxon>
        <taxon>Cyprininae</taxon>
        <taxon>Carassius</taxon>
    </lineage>
</organism>
<feature type="compositionally biased region" description="Basic and acidic residues" evidence="5">
    <location>
        <begin position="351"/>
        <end position="380"/>
    </location>
</feature>